<dbReference type="GO" id="GO:0043022">
    <property type="term" value="F:ribosome binding"/>
    <property type="evidence" value="ECO:0007669"/>
    <property type="project" value="TreeGrafter"/>
</dbReference>
<keyword evidence="2 5" id="KW-0251">Elongation factor</keyword>
<dbReference type="CDD" id="cd04096">
    <property type="entry name" value="eEF2_snRNP_like_C"/>
    <property type="match status" value="1"/>
</dbReference>
<dbReference type="GO" id="GO:0003924">
    <property type="term" value="F:GTPase activity"/>
    <property type="evidence" value="ECO:0007669"/>
    <property type="project" value="TreeGrafter"/>
</dbReference>
<evidence type="ECO:0000256" key="3">
    <source>
        <dbReference type="ARBA" id="ARBA00022917"/>
    </source>
</evidence>
<feature type="domain" description="Elongation factor EFG" evidence="4">
    <location>
        <begin position="32"/>
        <end position="113"/>
    </location>
</feature>
<keyword evidence="6" id="KW-1185">Reference proteome</keyword>
<keyword evidence="3" id="KW-0648">Protein biosynthesis</keyword>
<dbReference type="EMBL" id="JARAOO010000001">
    <property type="protein sequence ID" value="KAJ7982012.1"/>
    <property type="molecule type" value="Genomic_DNA"/>
</dbReference>
<dbReference type="Gene3D" id="3.30.70.240">
    <property type="match status" value="1"/>
</dbReference>
<comment type="caution">
    <text evidence="5">The sequence shown here is derived from an EMBL/GenBank/DDBJ whole genome shotgun (WGS) entry which is preliminary data.</text>
</comment>
<organism evidence="5 6">
    <name type="scientific">Quillaja saponaria</name>
    <name type="common">Soap bark tree</name>
    <dbReference type="NCBI Taxonomy" id="32244"/>
    <lineage>
        <taxon>Eukaryota</taxon>
        <taxon>Viridiplantae</taxon>
        <taxon>Streptophyta</taxon>
        <taxon>Embryophyta</taxon>
        <taxon>Tracheophyta</taxon>
        <taxon>Spermatophyta</taxon>
        <taxon>Magnoliopsida</taxon>
        <taxon>eudicotyledons</taxon>
        <taxon>Gunneridae</taxon>
        <taxon>Pentapetalae</taxon>
        <taxon>rosids</taxon>
        <taxon>fabids</taxon>
        <taxon>Fabales</taxon>
        <taxon>Quillajaceae</taxon>
        <taxon>Quillaja</taxon>
    </lineage>
</organism>
<dbReference type="SUPFAM" id="SSF50447">
    <property type="entry name" value="Translation proteins"/>
    <property type="match status" value="1"/>
</dbReference>
<dbReference type="GO" id="GO:0005829">
    <property type="term" value="C:cytosol"/>
    <property type="evidence" value="ECO:0007669"/>
    <property type="project" value="TreeGrafter"/>
</dbReference>
<dbReference type="InterPro" id="IPR000640">
    <property type="entry name" value="EFG_V-like"/>
</dbReference>
<accession>A0AAD7VN60</accession>
<dbReference type="KEGG" id="qsa:O6P43_001190"/>
<dbReference type="Pfam" id="PF00679">
    <property type="entry name" value="EFG_C"/>
    <property type="match status" value="1"/>
</dbReference>
<dbReference type="InterPro" id="IPR009000">
    <property type="entry name" value="Transl_B-barrel_sf"/>
</dbReference>
<proteinExistence type="predicted"/>
<evidence type="ECO:0000313" key="5">
    <source>
        <dbReference type="EMBL" id="KAJ7982012.1"/>
    </source>
</evidence>
<keyword evidence="1" id="KW-0963">Cytoplasm</keyword>
<gene>
    <name evidence="5" type="ORF">O6P43_001190</name>
</gene>
<evidence type="ECO:0000313" key="6">
    <source>
        <dbReference type="Proteomes" id="UP001163823"/>
    </source>
</evidence>
<dbReference type="GO" id="GO:1990904">
    <property type="term" value="C:ribonucleoprotein complex"/>
    <property type="evidence" value="ECO:0007669"/>
    <property type="project" value="TreeGrafter"/>
</dbReference>
<dbReference type="AlphaFoldDB" id="A0AAD7VN60"/>
<reference evidence="5 6" key="1">
    <citation type="journal article" date="2023" name="Science">
        <title>Elucidation of the pathway for biosynthesis of saponin adjuvants from the soapbark tree.</title>
        <authorList>
            <person name="Reed J."/>
            <person name="Orme A."/>
            <person name="El-Demerdash A."/>
            <person name="Owen C."/>
            <person name="Martin L.B.B."/>
            <person name="Misra R.C."/>
            <person name="Kikuchi S."/>
            <person name="Rejzek M."/>
            <person name="Martin A.C."/>
            <person name="Harkess A."/>
            <person name="Leebens-Mack J."/>
            <person name="Louveau T."/>
            <person name="Stephenson M.J."/>
            <person name="Osbourn A."/>
        </authorList>
    </citation>
    <scope>NUCLEOTIDE SEQUENCE [LARGE SCALE GENOMIC DNA]</scope>
    <source>
        <strain evidence="5">S10</strain>
    </source>
</reference>
<dbReference type="PANTHER" id="PTHR42908">
    <property type="entry name" value="TRANSLATION ELONGATION FACTOR-RELATED"/>
    <property type="match status" value="1"/>
</dbReference>
<dbReference type="Proteomes" id="UP001163823">
    <property type="component" value="Chromosome 1"/>
</dbReference>
<dbReference type="GO" id="GO:0003746">
    <property type="term" value="F:translation elongation factor activity"/>
    <property type="evidence" value="ECO:0007669"/>
    <property type="project" value="UniProtKB-KW"/>
</dbReference>
<evidence type="ECO:0000259" key="4">
    <source>
        <dbReference type="SMART" id="SM00838"/>
    </source>
</evidence>
<sequence>MLYASKMIPASDKGRLFAFGRVFSGKVSTGLRLLEHVYLVEIQPPEQALGGIYCVLNQKRGHVFEEMQRPGTPFYNIKAHLPVIESFGFSGQAFPQCVFDHWHMMSSDPWESWSQAAQLVTDIPKRKGLKQEMTALSEFKDKL</sequence>
<evidence type="ECO:0000256" key="2">
    <source>
        <dbReference type="ARBA" id="ARBA00022768"/>
    </source>
</evidence>
<dbReference type="SMART" id="SM00838">
    <property type="entry name" value="EFG_C"/>
    <property type="match status" value="1"/>
</dbReference>
<dbReference type="InterPro" id="IPR035647">
    <property type="entry name" value="EFG_III/V"/>
</dbReference>
<dbReference type="SUPFAM" id="SSF54980">
    <property type="entry name" value="EF-G C-terminal domain-like"/>
    <property type="match status" value="1"/>
</dbReference>
<dbReference type="PANTHER" id="PTHR42908:SF10">
    <property type="entry name" value="EUKARYOTIC TRANSLATION ELONGATION FACTOR 2"/>
    <property type="match status" value="1"/>
</dbReference>
<protein>
    <submittedName>
        <fullName evidence="5">Elongation factor 2</fullName>
    </submittedName>
</protein>
<name>A0AAD7VN60_QUISA</name>
<dbReference type="FunFam" id="3.30.70.240:FF:000003">
    <property type="entry name" value="Translation elongation factor 2"/>
    <property type="match status" value="1"/>
</dbReference>
<evidence type="ECO:0000256" key="1">
    <source>
        <dbReference type="ARBA" id="ARBA00022490"/>
    </source>
</evidence>